<evidence type="ECO:0000259" key="1">
    <source>
        <dbReference type="Pfam" id="PF15702"/>
    </source>
</evidence>
<dbReference type="GO" id="GO:0031084">
    <property type="term" value="C:BLOC-2 complex"/>
    <property type="evidence" value="ECO:0007669"/>
    <property type="project" value="TreeGrafter"/>
</dbReference>
<evidence type="ECO:0000313" key="2">
    <source>
        <dbReference type="EMBL" id="KAK3803848.1"/>
    </source>
</evidence>
<dbReference type="InterPro" id="IPR017218">
    <property type="entry name" value="BLOC-2_complex_Hps6_subunit"/>
</dbReference>
<dbReference type="Pfam" id="PF15702">
    <property type="entry name" value="HPS6"/>
    <property type="match status" value="1"/>
</dbReference>
<feature type="domain" description="BLOC-2 complex member HPS6 N-terminal" evidence="1">
    <location>
        <begin position="46"/>
        <end position="230"/>
    </location>
</feature>
<dbReference type="Proteomes" id="UP001283361">
    <property type="component" value="Unassembled WGS sequence"/>
</dbReference>
<gene>
    <name evidence="2" type="ORF">RRG08_029440</name>
</gene>
<dbReference type="GO" id="GO:0072657">
    <property type="term" value="P:protein localization to membrane"/>
    <property type="evidence" value="ECO:0007669"/>
    <property type="project" value="TreeGrafter"/>
</dbReference>
<protein>
    <recommendedName>
        <fullName evidence="1">BLOC-2 complex member HPS6 N-terminal domain-containing protein</fullName>
    </recommendedName>
</protein>
<dbReference type="PANTHER" id="PTHR14696">
    <property type="entry name" value="HERMANSKY-PUDLAK SYNDROME 6 PROTEIN"/>
    <property type="match status" value="1"/>
</dbReference>
<accession>A0AAE1EFW2</accession>
<reference evidence="2" key="1">
    <citation type="journal article" date="2023" name="G3 (Bethesda)">
        <title>A reference genome for the long-term kleptoplast-retaining sea slug Elysia crispata morphotype clarki.</title>
        <authorList>
            <person name="Eastman K.E."/>
            <person name="Pendleton A.L."/>
            <person name="Shaikh M.A."/>
            <person name="Suttiyut T."/>
            <person name="Ogas R."/>
            <person name="Tomko P."/>
            <person name="Gavelis G."/>
            <person name="Widhalm J.R."/>
            <person name="Wisecaver J.H."/>
        </authorList>
    </citation>
    <scope>NUCLEOTIDE SEQUENCE</scope>
    <source>
        <strain evidence="2">ECLA1</strain>
    </source>
</reference>
<proteinExistence type="predicted"/>
<name>A0AAE1EFW2_9GAST</name>
<organism evidence="2 3">
    <name type="scientific">Elysia crispata</name>
    <name type="common">lettuce slug</name>
    <dbReference type="NCBI Taxonomy" id="231223"/>
    <lineage>
        <taxon>Eukaryota</taxon>
        <taxon>Metazoa</taxon>
        <taxon>Spiralia</taxon>
        <taxon>Lophotrochozoa</taxon>
        <taxon>Mollusca</taxon>
        <taxon>Gastropoda</taxon>
        <taxon>Heterobranchia</taxon>
        <taxon>Euthyneura</taxon>
        <taxon>Panpulmonata</taxon>
        <taxon>Sacoglossa</taxon>
        <taxon>Placobranchoidea</taxon>
        <taxon>Plakobranchidae</taxon>
        <taxon>Elysia</taxon>
    </lineage>
</organism>
<sequence>MEVFLREATTCMPLFRNELFCDVICKNRYGNVSSVWHFPGHIVLTTNEDRKLFTFDCIPVALQQNFDQKFLDISNLQSPLLNCLMLTEDIIALVDKQGHVRIWKFSERCIWIPWGELDLCQSNSAEVVSVNYVQSIHQLVWCEKRHSPASSSFSLSTSPQAQYCVCRRQLPANFTSSKVSSLGPSSILLHNVPKCKLYAISHDALFITLKHDKNKVSVYMIFNFAEDFMTLYVGEKFVTAEINDGIDFQEAALMCLSSLARMEPGQGDCGTRADEIEGHAAVLSSNGAVEIFAFSKDNVKKQLSKRTVQLTKCDLDSATAHQTLWFLHKHLLGIVSGNVISIYSLRDGTKLCAVDLDDDFKAVKVMPSTSPVFLAWILTSDQLYGLQGKDLSIKEVFSTPDKLPDDELLQTDILRLARLQEQKSSEGYSLELSQELQKLKEKWNSLGGLHQQSEVAQILAPHVEEYWRLEDLSKVLLNPDKQLLKKSSEDSPKAMVSALMDARTISRSGSHAKLLWLSQVYPQQLLECLLQGITFQNDTVDQNQLRQWKSLLGLDGGDLLNFEFVCRLLFHLEPARLLQFAKCAELVSEQAVGVSAFVRKKHSLIYYKTACECLPKCQTSTDPRVAAISKAKLILATECDNCEERALKCYLYHGLWSEAVELLRDVDKVDKAGRGGAKSSKHEVGEIHLPALLHITVTSLAQNQVLSNYVTDLFELMPNWKSFLSFSKVATGRSEIRQQQLSTSIHDVFAAEANSGVPLESVRFSLLDLVKRMNMK</sequence>
<comment type="caution">
    <text evidence="2">The sequence shown here is derived from an EMBL/GenBank/DDBJ whole genome shotgun (WGS) entry which is preliminary data.</text>
</comment>
<dbReference type="GO" id="GO:0032418">
    <property type="term" value="P:lysosome localization"/>
    <property type="evidence" value="ECO:0007669"/>
    <property type="project" value="TreeGrafter"/>
</dbReference>
<dbReference type="InterPro" id="IPR046823">
    <property type="entry name" value="HPS6_N"/>
</dbReference>
<keyword evidence="3" id="KW-1185">Reference proteome</keyword>
<dbReference type="GO" id="GO:0005765">
    <property type="term" value="C:lysosomal membrane"/>
    <property type="evidence" value="ECO:0007669"/>
    <property type="project" value="TreeGrafter"/>
</dbReference>
<dbReference type="AlphaFoldDB" id="A0AAE1EFW2"/>
<dbReference type="PANTHER" id="PTHR14696:SF2">
    <property type="entry name" value="BLOC-2 COMPLEX MEMBER HPS6"/>
    <property type="match status" value="1"/>
</dbReference>
<dbReference type="EMBL" id="JAWDGP010000082">
    <property type="protein sequence ID" value="KAK3803848.1"/>
    <property type="molecule type" value="Genomic_DNA"/>
</dbReference>
<evidence type="ECO:0000313" key="3">
    <source>
        <dbReference type="Proteomes" id="UP001283361"/>
    </source>
</evidence>